<name>A0AAN6QIJ2_9PEZI</name>
<dbReference type="SUPFAM" id="SSF55874">
    <property type="entry name" value="ATPase domain of HSP90 chaperone/DNA topoisomerase II/histidine kinase"/>
    <property type="match status" value="1"/>
</dbReference>
<dbReference type="RefSeq" id="XP_064667856.1">
    <property type="nucleotide sequence ID" value="XM_064817979.1"/>
</dbReference>
<feature type="region of interest" description="Disordered" evidence="1">
    <location>
        <begin position="1945"/>
        <end position="1965"/>
    </location>
</feature>
<dbReference type="PROSITE" id="PS51505">
    <property type="entry name" value="SCA7"/>
    <property type="match status" value="1"/>
</dbReference>
<keyword evidence="4" id="KW-1185">Reference proteome</keyword>
<comment type="caution">
    <text evidence="3">The sequence shown here is derived from an EMBL/GenBank/DDBJ whole genome shotgun (WGS) entry which is preliminary data.</text>
</comment>
<dbReference type="Gene3D" id="3.30.565.10">
    <property type="entry name" value="Histidine kinase-like ATPase, C-terminal domain"/>
    <property type="match status" value="1"/>
</dbReference>
<dbReference type="Pfam" id="PF06985">
    <property type="entry name" value="HET"/>
    <property type="match status" value="1"/>
</dbReference>
<feature type="domain" description="SCA7" evidence="2">
    <location>
        <begin position="872"/>
        <end position="938"/>
    </location>
</feature>
<evidence type="ECO:0000256" key="1">
    <source>
        <dbReference type="SAM" id="MobiDB-lite"/>
    </source>
</evidence>
<dbReference type="Pfam" id="PF08313">
    <property type="entry name" value="SCA7"/>
    <property type="match status" value="1"/>
</dbReference>
<proteinExistence type="predicted"/>
<dbReference type="GeneID" id="89942104"/>
<dbReference type="InterPro" id="IPR036890">
    <property type="entry name" value="HATPase_C_sf"/>
</dbReference>
<evidence type="ECO:0000313" key="4">
    <source>
        <dbReference type="Proteomes" id="UP001302812"/>
    </source>
</evidence>
<dbReference type="Gene3D" id="6.10.140.1270">
    <property type="match status" value="1"/>
</dbReference>
<dbReference type="Pfam" id="PF26639">
    <property type="entry name" value="Het-6_barrel"/>
    <property type="match status" value="1"/>
</dbReference>
<dbReference type="PANTHER" id="PTHR32387">
    <property type="entry name" value="WU:FJ29H11"/>
    <property type="match status" value="1"/>
</dbReference>
<dbReference type="InterPro" id="IPR052957">
    <property type="entry name" value="Auxin_embryo_med"/>
</dbReference>
<reference evidence="3" key="2">
    <citation type="submission" date="2023-05" db="EMBL/GenBank/DDBJ databases">
        <authorList>
            <consortium name="Lawrence Berkeley National Laboratory"/>
            <person name="Steindorff A."/>
            <person name="Hensen N."/>
            <person name="Bonometti L."/>
            <person name="Westerberg I."/>
            <person name="Brannstrom I.O."/>
            <person name="Guillou S."/>
            <person name="Cros-Aarteil S."/>
            <person name="Calhoun S."/>
            <person name="Haridas S."/>
            <person name="Kuo A."/>
            <person name="Mondo S."/>
            <person name="Pangilinan J."/>
            <person name="Riley R."/>
            <person name="Labutti K."/>
            <person name="Andreopoulos B."/>
            <person name="Lipzen A."/>
            <person name="Chen C."/>
            <person name="Yanf M."/>
            <person name="Daum C."/>
            <person name="Ng V."/>
            <person name="Clum A."/>
            <person name="Ohm R."/>
            <person name="Martin F."/>
            <person name="Silar P."/>
            <person name="Natvig D."/>
            <person name="Lalanne C."/>
            <person name="Gautier V."/>
            <person name="Ament-Velasquez S.L."/>
            <person name="Kruys A."/>
            <person name="Hutchinson M.I."/>
            <person name="Powell A.J."/>
            <person name="Barry K."/>
            <person name="Miller A.N."/>
            <person name="Grigoriev I.V."/>
            <person name="Debuchy R."/>
            <person name="Gladieux P."/>
            <person name="Thoren M.H."/>
            <person name="Johannesson H."/>
        </authorList>
    </citation>
    <scope>NUCLEOTIDE SEQUENCE</scope>
    <source>
        <strain evidence="3">CBS 508.74</strain>
    </source>
</reference>
<accession>A0AAN6QIJ2</accession>
<dbReference type="PANTHER" id="PTHR32387:SF0">
    <property type="entry name" value="PROTEIN NO VEIN"/>
    <property type="match status" value="1"/>
</dbReference>
<evidence type="ECO:0000259" key="2">
    <source>
        <dbReference type="PROSITE" id="PS51505"/>
    </source>
</evidence>
<gene>
    <name evidence="3" type="ORF">N656DRAFT_800184</name>
</gene>
<reference evidence="3" key="1">
    <citation type="journal article" date="2023" name="Mol. Phylogenet. Evol.">
        <title>Genome-scale phylogeny and comparative genomics of the fungal order Sordariales.</title>
        <authorList>
            <person name="Hensen N."/>
            <person name="Bonometti L."/>
            <person name="Westerberg I."/>
            <person name="Brannstrom I.O."/>
            <person name="Guillou S."/>
            <person name="Cros-Aarteil S."/>
            <person name="Calhoun S."/>
            <person name="Haridas S."/>
            <person name="Kuo A."/>
            <person name="Mondo S."/>
            <person name="Pangilinan J."/>
            <person name="Riley R."/>
            <person name="LaButti K."/>
            <person name="Andreopoulos B."/>
            <person name="Lipzen A."/>
            <person name="Chen C."/>
            <person name="Yan M."/>
            <person name="Daum C."/>
            <person name="Ng V."/>
            <person name="Clum A."/>
            <person name="Steindorff A."/>
            <person name="Ohm R.A."/>
            <person name="Martin F."/>
            <person name="Silar P."/>
            <person name="Natvig D.O."/>
            <person name="Lalanne C."/>
            <person name="Gautier V."/>
            <person name="Ament-Velasquez S.L."/>
            <person name="Kruys A."/>
            <person name="Hutchinson M.I."/>
            <person name="Powell A.J."/>
            <person name="Barry K."/>
            <person name="Miller A.N."/>
            <person name="Grigoriev I.V."/>
            <person name="Debuchy R."/>
            <person name="Gladieux P."/>
            <person name="Hiltunen Thoren M."/>
            <person name="Johannesson H."/>
        </authorList>
    </citation>
    <scope>NUCLEOTIDE SEQUENCE</scope>
    <source>
        <strain evidence="3">CBS 508.74</strain>
    </source>
</reference>
<evidence type="ECO:0000313" key="3">
    <source>
        <dbReference type="EMBL" id="KAK4110286.1"/>
    </source>
</evidence>
<organism evidence="3 4">
    <name type="scientific">Canariomyces notabilis</name>
    <dbReference type="NCBI Taxonomy" id="2074819"/>
    <lineage>
        <taxon>Eukaryota</taxon>
        <taxon>Fungi</taxon>
        <taxon>Dikarya</taxon>
        <taxon>Ascomycota</taxon>
        <taxon>Pezizomycotina</taxon>
        <taxon>Sordariomycetes</taxon>
        <taxon>Sordariomycetidae</taxon>
        <taxon>Sordariales</taxon>
        <taxon>Chaetomiaceae</taxon>
        <taxon>Canariomyces</taxon>
    </lineage>
</organism>
<feature type="region of interest" description="Disordered" evidence="1">
    <location>
        <begin position="731"/>
        <end position="754"/>
    </location>
</feature>
<sequence length="2405" mass="270556">MENPGRREARHLIETIRRELTLDESMIGTRFESLISNCLEILSSQLYAESTHFLLELVQNADDNVYECERPTLSFSYKPGSLRIDCNEVGFTAANVEAICAVNHSTKSTKTRHGEHIGEKGIGFKSVFKAADVVWISSRDFSFKFDKAKSPLGMVTPVWADFPEPTRTGYTSMYLRLSKDYDEEKLVRDLLTFDCNLLIFLRRIEEINICVARPDQQAWEKTIRKSNDIQADSRIVELQDGRDILRYLIRTHSVTNLPKEKKRPDWSETSILLGFPAINGIQKPQAQLQNVYAFLPIRNYGLKFLVQADFLLTASREDIEGSLPWNIRLREAVAEAFLQTVKYFNSGEARYIWPYYLPSDSTAACTFFRPAVETILSSLREEAVLESCAGHLVSPCSLKSIPLDQFASRDGVPFTLGTQTEARYLSSKYPPWAVEATWAIGVSQLSPREFLGDLTSLIAEDADAFHSRPADWHSQLAAALVRMTADADLMPLIMDMPIIPLQDGSWTPARGHTIFFSKAGSNLEMPSGIEVLIVEPTAESDPNRRNLFASLGVKAWEASEICQLVLQVHSSPSFKPENLTTSQLVSHARFLWKASWQPPKNATLWFATTQEKRCLGSALYIFGHAEPGSSAARIFARLQNKFAVIHSSYLNHASADEDWPDWLVRHLGLSRIPRLIHPQVDPKPQPVGIMDAQGNGQSNDGARNAPAKTLNVAEYQMQLMLLEQQNKNRLTGRLGSNDSEAIGERSDRQLPDSTRSSLDAIAPLYSGNNQQLQLSAPKRIKKRKKVPPPLPDFAPFDEDPMKTDHVLDDFDFDSFLGGGEAEEGKEKSKKPVDLEVPLGFAPFDENPMKTDHVLDDFDFDSFLRDSEAEEGKEKSKKSVDLERQCGVLLLNGQPCARSLTCKSHSTSAKRAVLGRSTNFDTLLAALSGENQRLKQKPTTDEGALVKDKNSIFTGVADSDWKTTETIGGWAKQDTDPVTLQEPTESQSESVEGTKLFELSDEFRFMLLECRTSDVLHLLRDNWPYYSQWIDGVHMKWQSPDFLKSCAELRINLRQSVVQSARGPVELQYTVLPKIDNELEDEFPIPAVPVEDASHPDWRLLSHFGVIVSLDAEYYLRCLTAIAGNATPDIDKLAYIYEKIQSRYRGNEQPIKEAFYEKDIVLSKVTAQSGRPTGFRWMNMSECIAEGITIWTQYPASAYLFRCLASPGGDPVAAKVAAASSIKCWTKLEAISRLLRDLSAALKDVSSIKAAQLLRPLHDKQVFPIKLRRFGETTYDGFDHLSQPSYTTWYIADQSDLCDSILGTLPLLALTVEDVVAIRDLITTLRLEDKLLSKYARSQSQLVGRVALYRPLTALFHERSLFIKALIPRDCPNRPTVLRQIDEMHVNIATRISKTIILNLPDRRVEGSPVKGHAAFISGPPPSLVISEECAAAKTPSYEVVRLLADTFQITDPKHSPLLYTALSDMNASLQSNQSSFTQQGVSVQGLELDKSTDRRGNWPGDLSRILPASLSSFRTLGRSSRGYGADVTRYALPGSTRMYCHDIDRDRRLPMLWRLDDKRLHLPLHRSLTTIDLDEVYNFRHLGAHMLSNLFEKHLGDAYNPERDWTSDLRTMSGYKPFFGGSKPASADFTLRDARIRDMFTKFLVRYGRSGTLDWEQQLRKHLPVYHLDLVAGPVSRFSSFYITSDALERMRRFRIQDCDNGNWPKTDVSVLVRVSDAHSNNPLSFELFVDPWQLFASDELALTGNWFLERTMQDSRDSGASKRPKRNTLSVSLLARQSRQGRGRGAYTYKPLEPQSMRLLHLIPGDEDQELRGVIVHVSTNSSRHVGRYRALSYVWGTDGPTDKLITPDGIVAISPSLGRALRCLRQRTQLLVLWVDAVCINQSNNAEKAEQIRLLPRIFQSAEFVYAFWGPFEGHGDAATEMLMQVLAKANVEEHSRMKSVSDCTVEEAPASNNASTENEGGWPKELARIPASWNDERIPCADDPVWDSVETLFSCSWFRRAWIVQETVTASEVRVVCGKWLIDFGDLHQAVQIVHSETQASAHISSRFQRLGASLEPFLMLATQREWELEHHRWALISLLEHFRHLESTLCRDRFFALLGLASDANEPEFAPDYDSPFEAIVIRFARVFVRQGRVMQLLYRAGLNSHSHRFPSWTPDWTIKRPLCLHESDERAVPFLASGPTEPQVELSPDADELIVGGFEVDVIQQVSVSSNTEREWKQYLEEVDAMIDAATLAAVPEPREDLKWKVPIAGTEYPNFITPGGLDLKPSYKALRGYLDTNNQSQLDSETRSNPSLAQYAADLKSLCAVTLQQQSASYASVLRDVVPGWRFVVTERGYVGVAPGLTKVGDTIAILKGGRVPFVICNSGDRTGSFRLVGECYIHGLMHGEGLSLEVVERDFRLH</sequence>
<protein>
    <recommendedName>
        <fullName evidence="2">SCA7 domain-containing protein</fullName>
    </recommendedName>
</protein>
<dbReference type="InterPro" id="IPR013243">
    <property type="entry name" value="SCA7_dom"/>
</dbReference>
<dbReference type="InterPro" id="IPR010730">
    <property type="entry name" value="HET"/>
</dbReference>
<dbReference type="EMBL" id="MU853351">
    <property type="protein sequence ID" value="KAK4110286.1"/>
    <property type="molecule type" value="Genomic_DNA"/>
</dbReference>
<dbReference type="NCBIfam" id="NF047352">
    <property type="entry name" value="P_loop_sacsin"/>
    <property type="match status" value="1"/>
</dbReference>
<dbReference type="Proteomes" id="UP001302812">
    <property type="component" value="Unassembled WGS sequence"/>
</dbReference>